<dbReference type="AlphaFoldDB" id="A0A450SZB4"/>
<organism evidence="1">
    <name type="scientific">Candidatus Kentrum sp. DK</name>
    <dbReference type="NCBI Taxonomy" id="2126562"/>
    <lineage>
        <taxon>Bacteria</taxon>
        <taxon>Pseudomonadati</taxon>
        <taxon>Pseudomonadota</taxon>
        <taxon>Gammaproteobacteria</taxon>
        <taxon>Candidatus Kentrum</taxon>
    </lineage>
</organism>
<accession>A0A450SZB4</accession>
<dbReference type="EMBL" id="CAADEY010000072">
    <property type="protein sequence ID" value="VFJ59604.1"/>
    <property type="molecule type" value="Genomic_DNA"/>
</dbReference>
<evidence type="ECO:0000313" key="1">
    <source>
        <dbReference type="EMBL" id="VFJ59604.1"/>
    </source>
</evidence>
<name>A0A450SZB4_9GAMM</name>
<gene>
    <name evidence="1" type="ORF">BECKDK2373C_GA0170839_107220</name>
</gene>
<reference evidence="1" key="1">
    <citation type="submission" date="2019-02" db="EMBL/GenBank/DDBJ databases">
        <authorList>
            <person name="Gruber-Vodicka R. H."/>
            <person name="Seah K. B. B."/>
        </authorList>
    </citation>
    <scope>NUCLEOTIDE SEQUENCE</scope>
    <source>
        <strain evidence="1">BECK_DK161</strain>
    </source>
</reference>
<sequence length="89" mass="9721">MPRWNTACGQVVAHSIVSDARLFHPTKDSSPNKKILPRCNCSLPPFRNDDLRRMGKKGVRDLRAYVPIVEDAAPIIAVSITGAVSPLPS</sequence>
<proteinExistence type="predicted"/>
<protein>
    <submittedName>
        <fullName evidence="1">Uncharacterized protein</fullName>
    </submittedName>
</protein>